<keyword evidence="3" id="KW-1185">Reference proteome</keyword>
<evidence type="ECO:0000313" key="3">
    <source>
        <dbReference type="Proteomes" id="UP000585905"/>
    </source>
</evidence>
<organism evidence="2 3">
    <name type="scientific">Microcella alkalica</name>
    <dbReference type="NCBI Taxonomy" id="355930"/>
    <lineage>
        <taxon>Bacteria</taxon>
        <taxon>Bacillati</taxon>
        <taxon>Actinomycetota</taxon>
        <taxon>Actinomycetes</taxon>
        <taxon>Micrococcales</taxon>
        <taxon>Microbacteriaceae</taxon>
        <taxon>Microcella</taxon>
    </lineage>
</organism>
<dbReference type="Proteomes" id="UP000585905">
    <property type="component" value="Unassembled WGS sequence"/>
</dbReference>
<feature type="compositionally biased region" description="Basic and acidic residues" evidence="1">
    <location>
        <begin position="10"/>
        <end position="25"/>
    </location>
</feature>
<evidence type="ECO:0000313" key="2">
    <source>
        <dbReference type="EMBL" id="MBA8846620.1"/>
    </source>
</evidence>
<proteinExistence type="predicted"/>
<reference evidence="2 3" key="1">
    <citation type="submission" date="2020-07" db="EMBL/GenBank/DDBJ databases">
        <title>Sequencing the genomes of 1000 actinobacteria strains.</title>
        <authorList>
            <person name="Klenk H.-P."/>
        </authorList>
    </citation>
    <scope>NUCLEOTIDE SEQUENCE [LARGE SCALE GENOMIC DNA]</scope>
    <source>
        <strain evidence="2 3">DSM 19663</strain>
    </source>
</reference>
<name>A0A839E4A1_9MICO</name>
<dbReference type="AlphaFoldDB" id="A0A839E4A1"/>
<comment type="caution">
    <text evidence="2">The sequence shown here is derived from an EMBL/GenBank/DDBJ whole genome shotgun (WGS) entry which is preliminary data.</text>
</comment>
<sequence>MHGTVRHGSARHDGTRDHGVTDARERSRHRERPIAAALAVAGLAMLAGCAPSVADQQAPVFASTESRSDEAVTAACWRVANAMSLATNAQRGAAEGRWAEAEADGAYRAAARILNYIPVPSSSPVALPLIVLQELVDAPAAGESDPGLDPADPVWQRTVDRVMTTCIDEGVPVVIDEWTS</sequence>
<dbReference type="EMBL" id="JACGWX010000001">
    <property type="protein sequence ID" value="MBA8846620.1"/>
    <property type="molecule type" value="Genomic_DNA"/>
</dbReference>
<protein>
    <submittedName>
        <fullName evidence="2">Uncharacterized protein</fullName>
    </submittedName>
</protein>
<feature type="region of interest" description="Disordered" evidence="1">
    <location>
        <begin position="1"/>
        <end position="31"/>
    </location>
</feature>
<dbReference type="RefSeq" id="WP_182489343.1">
    <property type="nucleotide sequence ID" value="NZ_BAAAOV010000003.1"/>
</dbReference>
<evidence type="ECO:0000256" key="1">
    <source>
        <dbReference type="SAM" id="MobiDB-lite"/>
    </source>
</evidence>
<gene>
    <name evidence="2" type="ORF">FHX53_000184</name>
</gene>
<accession>A0A839E4A1</accession>